<comment type="cofactor">
    <cofactor evidence="14">
        <name>[4Fe-4S] cluster</name>
        <dbReference type="ChEBI" id="CHEBI:49883"/>
    </cofactor>
    <text evidence="14">Binds 1 [4Fe-4S] cluster per subunit.</text>
</comment>
<dbReference type="Gene3D" id="3.40.50.620">
    <property type="entry name" value="HUPs"/>
    <property type="match status" value="1"/>
</dbReference>
<dbReference type="Proteomes" id="UP001209229">
    <property type="component" value="Unassembled WGS sequence"/>
</dbReference>
<evidence type="ECO:0000256" key="5">
    <source>
        <dbReference type="ARBA" id="ARBA00023004"/>
    </source>
</evidence>
<keyword evidence="5 14" id="KW-0408">Iron</keyword>
<sequence>MTKEEILELNQKYTDADPIELLTYFLDRYQDKIALSSSLGAEDQVLTQMVTSINKDARIFTLDTGRLFSETYELIDRTCKKYKTKIEVFFPKSEPVQKMVQAKGINLFYDSIENRKECCYNRKLEPLKRAFEGLDVWICGLRAEQSVTRTDIQVVEWDENNNLVKINPLAKWTEKQVWDYIKEKGIPYNPLHDKGYPSIGCQPCTRAILPGEDIRAGRWFWENPDTKECGLHKK</sequence>
<evidence type="ECO:0000256" key="3">
    <source>
        <dbReference type="ARBA" id="ARBA00022723"/>
    </source>
</evidence>
<dbReference type="PIRSF" id="PIRSF000857">
    <property type="entry name" value="PAPS_reductase"/>
    <property type="match status" value="1"/>
</dbReference>
<dbReference type="GO" id="GO:0005737">
    <property type="term" value="C:cytoplasm"/>
    <property type="evidence" value="ECO:0007669"/>
    <property type="project" value="UniProtKB-SubCell"/>
</dbReference>
<comment type="pathway">
    <text evidence="8 14">Sulfur metabolism; hydrogen sulfide biosynthesis; sulfite from sulfate.</text>
</comment>
<comment type="function">
    <text evidence="7 14">Catalyzes the formation of sulfite from adenosine 5'-phosphosulfate (APS) using thioredoxin as an electron donor.</text>
</comment>
<feature type="binding site" evidence="14">
    <location>
        <position position="204"/>
    </location>
    <ligand>
        <name>[4Fe-4S] cluster</name>
        <dbReference type="ChEBI" id="CHEBI:49883"/>
    </ligand>
</feature>
<dbReference type="PANTHER" id="PTHR46482">
    <property type="entry name" value="5'-ADENYLYLSULFATE REDUCTASE 3, CHLOROPLASTIC"/>
    <property type="match status" value="1"/>
</dbReference>
<dbReference type="GO" id="GO:0019344">
    <property type="term" value="P:cysteine biosynthetic process"/>
    <property type="evidence" value="ECO:0007669"/>
    <property type="project" value="InterPro"/>
</dbReference>
<comment type="subcellular location">
    <subcellularLocation>
        <location evidence="14">Cytoplasm</location>
    </subcellularLocation>
</comment>
<proteinExistence type="inferred from homology"/>
<dbReference type="GO" id="GO:0043866">
    <property type="term" value="F:adenylyl-sulfate reductase (thioredoxin) activity"/>
    <property type="evidence" value="ECO:0007669"/>
    <property type="project" value="UniProtKB-EC"/>
</dbReference>
<dbReference type="Pfam" id="PF01507">
    <property type="entry name" value="PAPS_reduct"/>
    <property type="match status" value="1"/>
</dbReference>
<evidence type="ECO:0000313" key="17">
    <source>
        <dbReference type="Proteomes" id="UP001209229"/>
    </source>
</evidence>
<dbReference type="RefSeq" id="WP_301192642.1">
    <property type="nucleotide sequence ID" value="NZ_JAPDPJ010000081.1"/>
</dbReference>
<evidence type="ECO:0000256" key="14">
    <source>
        <dbReference type="HAMAP-Rule" id="MF_00063"/>
    </source>
</evidence>
<evidence type="ECO:0000259" key="15">
    <source>
        <dbReference type="Pfam" id="PF01507"/>
    </source>
</evidence>
<name>A0AAE3M8A3_9BACT</name>
<dbReference type="GO" id="GO:0004604">
    <property type="term" value="F:phosphoadenylyl-sulfate reductase (thioredoxin) activity"/>
    <property type="evidence" value="ECO:0007669"/>
    <property type="project" value="UniProtKB-UniRule"/>
</dbReference>
<dbReference type="InterPro" id="IPR004511">
    <property type="entry name" value="PAPS/APS_Rdtase"/>
</dbReference>
<comment type="caution">
    <text evidence="16">The sequence shown here is derived from an EMBL/GenBank/DDBJ whole genome shotgun (WGS) entry which is preliminary data.</text>
</comment>
<dbReference type="SUPFAM" id="SSF52402">
    <property type="entry name" value="Adenine nucleotide alpha hydrolases-like"/>
    <property type="match status" value="1"/>
</dbReference>
<dbReference type="InterPro" id="IPR011798">
    <property type="entry name" value="APS_reductase"/>
</dbReference>
<keyword evidence="2 14" id="KW-0963">Cytoplasm</keyword>
<dbReference type="GO" id="GO:0019379">
    <property type="term" value="P:sulfate assimilation, phosphoadenylyl sulfate reduction by phosphoadenylyl-sulfate reductase (thioredoxin)"/>
    <property type="evidence" value="ECO:0007669"/>
    <property type="project" value="UniProtKB-UniRule"/>
</dbReference>
<dbReference type="GO" id="GO:0046872">
    <property type="term" value="F:metal ion binding"/>
    <property type="evidence" value="ECO:0007669"/>
    <property type="project" value="UniProtKB-KW"/>
</dbReference>
<dbReference type="NCBIfam" id="TIGR00434">
    <property type="entry name" value="cysH"/>
    <property type="match status" value="1"/>
</dbReference>
<feature type="domain" description="Phosphoadenosine phosphosulphate reductase" evidence="15">
    <location>
        <begin position="33"/>
        <end position="207"/>
    </location>
</feature>
<comment type="similarity">
    <text evidence="1 14">Belongs to the PAPS reductase family. CysH subfamily.</text>
</comment>
<dbReference type="InterPro" id="IPR002500">
    <property type="entry name" value="PAPS_reduct_dom"/>
</dbReference>
<dbReference type="PANTHER" id="PTHR46482:SF9">
    <property type="entry name" value="5'-ADENYLYLSULFATE REDUCTASE 1, CHLOROPLASTIC"/>
    <property type="match status" value="1"/>
</dbReference>
<evidence type="ECO:0000256" key="7">
    <source>
        <dbReference type="ARBA" id="ARBA00024298"/>
    </source>
</evidence>
<comment type="catalytic activity">
    <reaction evidence="13 14">
        <text>[thioredoxin]-disulfide + sulfite + AMP + 2 H(+) = adenosine 5'-phosphosulfate + [thioredoxin]-dithiol</text>
        <dbReference type="Rhea" id="RHEA:21976"/>
        <dbReference type="Rhea" id="RHEA-COMP:10698"/>
        <dbReference type="Rhea" id="RHEA-COMP:10700"/>
        <dbReference type="ChEBI" id="CHEBI:15378"/>
        <dbReference type="ChEBI" id="CHEBI:17359"/>
        <dbReference type="ChEBI" id="CHEBI:29950"/>
        <dbReference type="ChEBI" id="CHEBI:50058"/>
        <dbReference type="ChEBI" id="CHEBI:58243"/>
        <dbReference type="ChEBI" id="CHEBI:456215"/>
        <dbReference type="EC" id="1.8.4.10"/>
    </reaction>
</comment>
<dbReference type="EC" id="1.8.4.10" evidence="9 14"/>
<evidence type="ECO:0000256" key="4">
    <source>
        <dbReference type="ARBA" id="ARBA00023002"/>
    </source>
</evidence>
<dbReference type="EMBL" id="JAPDPJ010000081">
    <property type="protein sequence ID" value="MCW3789086.1"/>
    <property type="molecule type" value="Genomic_DNA"/>
</dbReference>
<evidence type="ECO:0000256" key="12">
    <source>
        <dbReference type="ARBA" id="ARBA00032041"/>
    </source>
</evidence>
<evidence type="ECO:0000256" key="13">
    <source>
        <dbReference type="ARBA" id="ARBA00048441"/>
    </source>
</evidence>
<keyword evidence="4 14" id="KW-0560">Oxidoreductase</keyword>
<gene>
    <name evidence="14" type="primary">cysH</name>
    <name evidence="16" type="ORF">OM075_21650</name>
</gene>
<keyword evidence="17" id="KW-1185">Reference proteome</keyword>
<keyword evidence="3 14" id="KW-0479">Metal-binding</keyword>
<evidence type="ECO:0000313" key="16">
    <source>
        <dbReference type="EMBL" id="MCW3789086.1"/>
    </source>
</evidence>
<evidence type="ECO:0000256" key="10">
    <source>
        <dbReference type="ARBA" id="ARBA00029514"/>
    </source>
</evidence>
<evidence type="ECO:0000256" key="2">
    <source>
        <dbReference type="ARBA" id="ARBA00022490"/>
    </source>
</evidence>
<evidence type="ECO:0000256" key="11">
    <source>
        <dbReference type="ARBA" id="ARBA00030894"/>
    </source>
</evidence>
<dbReference type="CDD" id="cd23945">
    <property type="entry name" value="PAPS_reductase"/>
    <property type="match status" value="1"/>
</dbReference>
<feature type="binding site" evidence="14">
    <location>
        <position position="119"/>
    </location>
    <ligand>
        <name>[4Fe-4S] cluster</name>
        <dbReference type="ChEBI" id="CHEBI:49883"/>
    </ligand>
</feature>
<protein>
    <recommendedName>
        <fullName evidence="10 14">Adenosine 5'-phosphosulfate reductase</fullName>
        <shortName evidence="14">APS reductase</shortName>
        <ecNumber evidence="9 14">1.8.4.10</ecNumber>
    </recommendedName>
    <alternativeName>
        <fullName evidence="12 14">5'-adenylylsulfate reductase</fullName>
    </alternativeName>
    <alternativeName>
        <fullName evidence="11 14">Thioredoxin-dependent 5'-adenylylsulfate reductase</fullName>
    </alternativeName>
</protein>
<dbReference type="HAMAP" id="MF_00063">
    <property type="entry name" value="CysH"/>
    <property type="match status" value="1"/>
</dbReference>
<evidence type="ECO:0000256" key="9">
    <source>
        <dbReference type="ARBA" id="ARBA00024386"/>
    </source>
</evidence>
<organism evidence="16 17">
    <name type="scientific">Plebeiibacterium sediminum</name>
    <dbReference type="NCBI Taxonomy" id="2992112"/>
    <lineage>
        <taxon>Bacteria</taxon>
        <taxon>Pseudomonadati</taxon>
        <taxon>Bacteroidota</taxon>
        <taxon>Bacteroidia</taxon>
        <taxon>Marinilabiliales</taxon>
        <taxon>Marinilabiliaceae</taxon>
        <taxon>Plebeiibacterium</taxon>
    </lineage>
</organism>
<feature type="binding site" evidence="14">
    <location>
        <position position="201"/>
    </location>
    <ligand>
        <name>[4Fe-4S] cluster</name>
        <dbReference type="ChEBI" id="CHEBI:49883"/>
    </ligand>
</feature>
<feature type="binding site" evidence="14">
    <location>
        <position position="118"/>
    </location>
    <ligand>
        <name>[4Fe-4S] cluster</name>
        <dbReference type="ChEBI" id="CHEBI:49883"/>
    </ligand>
</feature>
<keyword evidence="6 14" id="KW-0411">Iron-sulfur</keyword>
<dbReference type="GO" id="GO:0070814">
    <property type="term" value="P:hydrogen sulfide biosynthetic process"/>
    <property type="evidence" value="ECO:0007669"/>
    <property type="project" value="UniProtKB-UniRule"/>
</dbReference>
<evidence type="ECO:0000256" key="8">
    <source>
        <dbReference type="ARBA" id="ARBA00024327"/>
    </source>
</evidence>
<reference evidence="16" key="1">
    <citation type="submission" date="2022-10" db="EMBL/GenBank/DDBJ databases">
        <authorList>
            <person name="Yu W.X."/>
        </authorList>
    </citation>
    <scope>NUCLEOTIDE SEQUENCE</scope>
    <source>
        <strain evidence="16">AAT</strain>
    </source>
</reference>
<dbReference type="AlphaFoldDB" id="A0AAE3M8A3"/>
<dbReference type="InterPro" id="IPR014729">
    <property type="entry name" value="Rossmann-like_a/b/a_fold"/>
</dbReference>
<feature type="active site" description="Nucleophile; cysteine thiosulfonate intermediate" evidence="14">
    <location>
        <position position="229"/>
    </location>
</feature>
<evidence type="ECO:0000256" key="6">
    <source>
        <dbReference type="ARBA" id="ARBA00023014"/>
    </source>
</evidence>
<dbReference type="GO" id="GO:0051539">
    <property type="term" value="F:4 iron, 4 sulfur cluster binding"/>
    <property type="evidence" value="ECO:0007669"/>
    <property type="project" value="UniProtKB-UniRule"/>
</dbReference>
<dbReference type="NCBIfam" id="NF002537">
    <property type="entry name" value="PRK02090.1"/>
    <property type="match status" value="1"/>
</dbReference>
<accession>A0AAE3M8A3</accession>
<evidence type="ECO:0000256" key="1">
    <source>
        <dbReference type="ARBA" id="ARBA00009732"/>
    </source>
</evidence>
<dbReference type="NCBIfam" id="TIGR02055">
    <property type="entry name" value="APS_reductase"/>
    <property type="match status" value="1"/>
</dbReference>